<dbReference type="Proteomes" id="UP000038045">
    <property type="component" value="Unplaced"/>
</dbReference>
<dbReference type="AlphaFoldDB" id="A0A0N4ZPK7"/>
<evidence type="ECO:0000313" key="3">
    <source>
        <dbReference type="WBParaSite" id="PTRK_0001046500.1"/>
    </source>
</evidence>
<dbReference type="PANTHER" id="PTHR12482">
    <property type="entry name" value="LIPASE ROG1-RELATED-RELATED"/>
    <property type="match status" value="1"/>
</dbReference>
<dbReference type="Pfam" id="PF05057">
    <property type="entry name" value="DUF676"/>
    <property type="match status" value="1"/>
</dbReference>
<accession>A0A0N4ZPK7</accession>
<feature type="domain" description="DUF676" evidence="1">
    <location>
        <begin position="522"/>
        <end position="709"/>
    </location>
</feature>
<evidence type="ECO:0000259" key="1">
    <source>
        <dbReference type="Pfam" id="PF05057"/>
    </source>
</evidence>
<proteinExistence type="predicted"/>
<name>A0A0N4ZPK7_PARTI</name>
<dbReference type="InterPro" id="IPR007751">
    <property type="entry name" value="DUF676_lipase-like"/>
</dbReference>
<reference evidence="3" key="1">
    <citation type="submission" date="2017-02" db="UniProtKB">
        <authorList>
            <consortium name="WormBaseParasite"/>
        </authorList>
    </citation>
    <scope>IDENTIFICATION</scope>
</reference>
<protein>
    <submittedName>
        <fullName evidence="3">DUF676 domain-containing protein</fullName>
    </submittedName>
</protein>
<dbReference type="InterPro" id="IPR044294">
    <property type="entry name" value="Lipase-like"/>
</dbReference>
<dbReference type="Gene3D" id="3.40.50.1820">
    <property type="entry name" value="alpha/beta hydrolase"/>
    <property type="match status" value="1"/>
</dbReference>
<organism evidence="2 3">
    <name type="scientific">Parastrongyloides trichosuri</name>
    <name type="common">Possum-specific nematode worm</name>
    <dbReference type="NCBI Taxonomy" id="131310"/>
    <lineage>
        <taxon>Eukaryota</taxon>
        <taxon>Metazoa</taxon>
        <taxon>Ecdysozoa</taxon>
        <taxon>Nematoda</taxon>
        <taxon>Chromadorea</taxon>
        <taxon>Rhabditida</taxon>
        <taxon>Tylenchina</taxon>
        <taxon>Panagrolaimomorpha</taxon>
        <taxon>Strongyloidoidea</taxon>
        <taxon>Strongyloididae</taxon>
        <taxon>Parastrongyloides</taxon>
    </lineage>
</organism>
<sequence length="792" mass="91946">MYAKLYPEFKIWLRIDEFFNIDLYHRACYAVKIIFSDNIKDNVTINHILKDSPLTDDVHIEGEVTSNCEAISRYKAILYKKEYVTINDVFSILYKSPKKLEHFTNSQRLNFEIQLLSRQREGDTNIPVTNGEPKILCTRKLSLILKIDSNVHLKKIIYFDSNSFAAVGITIYTSLISINIKKKITHPDLQQCTNKLKYIYQLALYNLLSSYQELKKYIYQNASMLNGVVLSTNEEYIDITKKVQEEIDILIKDQTPWIKFENDIFKNSEQLNGLFEQVLFLFKDCKKMNEQLHEIDFSNRLKKLGEGFFYWEDSIISAVEDNNDYFKTHEIIVKKIEKSKYYKNIPKLDFHCYENDPFYPRGSIILEHIFSPVFNHQKKTILSTSSTESESPSLSLDQLNERSIQNIRKIKTDPIINNLLRNDVNTSRNELSLESSSQSSKSTSSESVEMMINMINKLGQTDENIISYVIEKENLKNKLLKLNFQGLLYSEKNTFSTDIINYFSSDEKIHYIARSRREKSLIHLIVFVHGLEGSSLDLQGYMNFIELSNPECNYQFLHSQCNESETWLDIDIMGKNLLNEVIETINDMEKGPYKISFVAHSMGGLIIRSMFNFSEISKLKPYLHTILTLNSPHCGLMYTDKRTSLGINIMRWWKQSTSLHQLTLRDHSNPRESFIYKLSLNSGLSSFKNVLLVGDYNDNFVPATSALIETCMESKKDSSIMGYAYREIIQNLNNTILESKNKTLFIKYIVSHHCDATLSMDRLIGRSGHVAPVDNDNFIEKLICISAGKYFK</sequence>
<dbReference type="SUPFAM" id="SSF53474">
    <property type="entry name" value="alpha/beta-Hydrolases"/>
    <property type="match status" value="1"/>
</dbReference>
<keyword evidence="2" id="KW-1185">Reference proteome</keyword>
<evidence type="ECO:0000313" key="2">
    <source>
        <dbReference type="Proteomes" id="UP000038045"/>
    </source>
</evidence>
<dbReference type="PANTHER" id="PTHR12482:SF5">
    <property type="entry name" value="DUF676 DOMAIN-CONTAINING PROTEIN"/>
    <property type="match status" value="1"/>
</dbReference>
<dbReference type="WBParaSite" id="PTRK_0001046500.1">
    <property type="protein sequence ID" value="PTRK_0001046500.1"/>
    <property type="gene ID" value="PTRK_0001046500"/>
</dbReference>
<dbReference type="InterPro" id="IPR029058">
    <property type="entry name" value="AB_hydrolase_fold"/>
</dbReference>